<dbReference type="PANTHER" id="PTHR38042:SF1">
    <property type="entry name" value="UROPORPHYRINOGEN-III SYNTHASE, CHLOROPLASTIC"/>
    <property type="match status" value="1"/>
</dbReference>
<keyword evidence="5 9" id="KW-0627">Porphyrin biosynthesis</keyword>
<comment type="similarity">
    <text evidence="2 9">Belongs to the uroporphyrinogen-III synthase family.</text>
</comment>
<keyword evidence="12" id="KW-1185">Reference proteome</keyword>
<evidence type="ECO:0000256" key="4">
    <source>
        <dbReference type="ARBA" id="ARBA00023239"/>
    </source>
</evidence>
<evidence type="ECO:0000313" key="12">
    <source>
        <dbReference type="Proteomes" id="UP001308005"/>
    </source>
</evidence>
<evidence type="ECO:0000256" key="6">
    <source>
        <dbReference type="ARBA" id="ARBA00037589"/>
    </source>
</evidence>
<evidence type="ECO:0000256" key="9">
    <source>
        <dbReference type="RuleBase" id="RU366031"/>
    </source>
</evidence>
<evidence type="ECO:0000256" key="2">
    <source>
        <dbReference type="ARBA" id="ARBA00008133"/>
    </source>
</evidence>
<dbReference type="EMBL" id="JAYMYJ010000160">
    <property type="protein sequence ID" value="MEB4593454.1"/>
    <property type="molecule type" value="Genomic_DNA"/>
</dbReference>
<reference evidence="12" key="1">
    <citation type="submission" date="2023-07" db="EMBL/GenBank/DDBJ databases">
        <title>The carbon used by Thiothrix.</title>
        <authorList>
            <person name="Chen L."/>
        </authorList>
    </citation>
    <scope>NUCLEOTIDE SEQUENCE [LARGE SCALE GENOMIC DNA]</scope>
</reference>
<dbReference type="GO" id="GO:0004852">
    <property type="term" value="F:uroporphyrinogen-III synthase activity"/>
    <property type="evidence" value="ECO:0007669"/>
    <property type="project" value="UniProtKB-EC"/>
</dbReference>
<evidence type="ECO:0000256" key="3">
    <source>
        <dbReference type="ARBA" id="ARBA00013109"/>
    </source>
</evidence>
<dbReference type="InterPro" id="IPR036108">
    <property type="entry name" value="4pyrrol_syn_uPrphyn_synt_sf"/>
</dbReference>
<dbReference type="Proteomes" id="UP001308005">
    <property type="component" value="Unassembled WGS sequence"/>
</dbReference>
<dbReference type="InterPro" id="IPR039793">
    <property type="entry name" value="UROS/Hem4"/>
</dbReference>
<keyword evidence="4 9" id="KW-0456">Lyase</keyword>
<dbReference type="EC" id="4.2.1.75" evidence="3 9"/>
<evidence type="ECO:0000259" key="10">
    <source>
        <dbReference type="Pfam" id="PF02602"/>
    </source>
</evidence>
<evidence type="ECO:0000313" key="11">
    <source>
        <dbReference type="EMBL" id="MEB4593454.1"/>
    </source>
</evidence>
<reference evidence="11 12" key="2">
    <citation type="submission" date="2024-01" db="EMBL/GenBank/DDBJ databases">
        <authorList>
            <person name="Xie X."/>
        </authorList>
    </citation>
    <scope>NUCLEOTIDE SEQUENCE [LARGE SCALE GENOMIC DNA]</scope>
    <source>
        <strain evidence="11">SCUT-1</strain>
    </source>
</reference>
<comment type="pathway">
    <text evidence="1 9">Porphyrin-containing compound metabolism; protoporphyrin-IX biosynthesis; coproporphyrinogen-III from 5-aminolevulinate: step 3/4.</text>
</comment>
<dbReference type="Gene3D" id="3.40.50.10090">
    <property type="match status" value="2"/>
</dbReference>
<evidence type="ECO:0000256" key="7">
    <source>
        <dbReference type="ARBA" id="ARBA00040167"/>
    </source>
</evidence>
<evidence type="ECO:0000256" key="8">
    <source>
        <dbReference type="ARBA" id="ARBA00048617"/>
    </source>
</evidence>
<sequence length="258" mass="27982">MPDILRGLSVVVTRPASQAAGFQHLLGEAGATAVLFPVIAIVPPENQAVAKAVLAGLDAYDTAIFISANAVRFGLELLDETLQQCLRRLVIGAVGKQTAEALQQCGYPVQWVPGGAFTSEAFLALPETQQLAGRRILIFRGEGGRELLAESLQRRGASVDYVEVYRRVRPKIDANCLKQRHKQQQLDIIAITSSEGLLNLLAMLDNPDWIKTVPLLVGSQRIGETARQTGFTGSIVIADNPSDKAMMQALSHWVQECQ</sequence>
<comment type="function">
    <text evidence="6 9">Catalyzes cyclization of the linear tetrapyrrole, hydroxymethylbilane, to the macrocyclic uroporphyrinogen III.</text>
</comment>
<evidence type="ECO:0000256" key="5">
    <source>
        <dbReference type="ARBA" id="ARBA00023244"/>
    </source>
</evidence>
<comment type="caution">
    <text evidence="11">The sequence shown here is derived from an EMBL/GenBank/DDBJ whole genome shotgun (WGS) entry which is preliminary data.</text>
</comment>
<dbReference type="SUPFAM" id="SSF69618">
    <property type="entry name" value="HemD-like"/>
    <property type="match status" value="1"/>
</dbReference>
<accession>A0ABU6D2Y1</accession>
<name>A0ABU6D2Y1_9GAMM</name>
<organism evidence="11 12">
    <name type="scientific">Candidatus Thiothrix phosphatis</name>
    <dbReference type="NCBI Taxonomy" id="3112415"/>
    <lineage>
        <taxon>Bacteria</taxon>
        <taxon>Pseudomonadati</taxon>
        <taxon>Pseudomonadota</taxon>
        <taxon>Gammaproteobacteria</taxon>
        <taxon>Thiotrichales</taxon>
        <taxon>Thiotrichaceae</taxon>
        <taxon>Thiothrix</taxon>
    </lineage>
</organism>
<evidence type="ECO:0000256" key="1">
    <source>
        <dbReference type="ARBA" id="ARBA00004772"/>
    </source>
</evidence>
<dbReference type="Pfam" id="PF02602">
    <property type="entry name" value="HEM4"/>
    <property type="match status" value="1"/>
</dbReference>
<protein>
    <recommendedName>
        <fullName evidence="7 9">Uroporphyrinogen-III synthase</fullName>
        <ecNumber evidence="3 9">4.2.1.75</ecNumber>
    </recommendedName>
</protein>
<dbReference type="CDD" id="cd06578">
    <property type="entry name" value="HemD"/>
    <property type="match status" value="1"/>
</dbReference>
<comment type="catalytic activity">
    <reaction evidence="8 9">
        <text>hydroxymethylbilane = uroporphyrinogen III + H2O</text>
        <dbReference type="Rhea" id="RHEA:18965"/>
        <dbReference type="ChEBI" id="CHEBI:15377"/>
        <dbReference type="ChEBI" id="CHEBI:57308"/>
        <dbReference type="ChEBI" id="CHEBI:57845"/>
        <dbReference type="EC" id="4.2.1.75"/>
    </reaction>
</comment>
<gene>
    <name evidence="11" type="ORF">VSS37_20925</name>
</gene>
<feature type="domain" description="Tetrapyrrole biosynthesis uroporphyrinogen III synthase" evidence="10">
    <location>
        <begin position="23"/>
        <end position="247"/>
    </location>
</feature>
<dbReference type="PANTHER" id="PTHR38042">
    <property type="entry name" value="UROPORPHYRINOGEN-III SYNTHASE, CHLOROPLASTIC"/>
    <property type="match status" value="1"/>
</dbReference>
<dbReference type="RefSeq" id="WP_324698367.1">
    <property type="nucleotide sequence ID" value="NZ_JAYMYJ010000160.1"/>
</dbReference>
<proteinExistence type="inferred from homology"/>
<dbReference type="InterPro" id="IPR003754">
    <property type="entry name" value="4pyrrol_synth_uPrphyn_synth"/>
</dbReference>